<accession>A0A9Q3IJG0</accession>
<dbReference type="PANTHER" id="PTHR11439">
    <property type="entry name" value="GAG-POL-RELATED RETROTRANSPOSON"/>
    <property type="match status" value="1"/>
</dbReference>
<name>A0A9Q3IJG0_9BASI</name>
<evidence type="ECO:0000313" key="3">
    <source>
        <dbReference type="Proteomes" id="UP000765509"/>
    </source>
</evidence>
<sequence>MTGGWLLWDQRTNKLIQLASVIFPKFQPYWQPNMPAKGSLLHIMNTMTLGEVPTEQYFEEENRAIGSLPLVKDVKIPFHLGKALKGPHCKDWRKSCEVELAEMATRDVWEIVEKVPGMKTIGHRWVFDLKNNANGSIEKFKARLVAHGDKQCLGVDCAKTYTPTASLMSLHLVLAATVLKGWKMASFDVSGAYLYSPVDKMAVITIWIHVDNGVVTSNSSNAISDFKMALVSQLNIKWSNQLERIAGLECVFGKGEVAITQWQLMDSILEAYTRQVVTCDLPLPVLPVGGSTPNMSPLDATPFWSVIGSLAYLVSGSRPDLAFVVNYLARHSMGPTPAHWDLLDHVLGDTPVLWGLKQQSVVALSTCAVEYIALCDSTQHLVQAINQLNQLVSDFDKTIFCNNQAAVQVLLDNKSCKWMRYLDCAFFFVNNTICKYGIKVTWVKMDNMLADALTKRLSGPTLLRSLPFLGITTLQLSDCTLKAARDPEPNSFSSPHQLQLTELELTGKQALLHLALS</sequence>
<proteinExistence type="predicted"/>
<organism evidence="2 3">
    <name type="scientific">Austropuccinia psidii MF-1</name>
    <dbReference type="NCBI Taxonomy" id="1389203"/>
    <lineage>
        <taxon>Eukaryota</taxon>
        <taxon>Fungi</taxon>
        <taxon>Dikarya</taxon>
        <taxon>Basidiomycota</taxon>
        <taxon>Pucciniomycotina</taxon>
        <taxon>Pucciniomycetes</taxon>
        <taxon>Pucciniales</taxon>
        <taxon>Sphaerophragmiaceae</taxon>
        <taxon>Austropuccinia</taxon>
    </lineage>
</organism>
<evidence type="ECO:0000313" key="2">
    <source>
        <dbReference type="EMBL" id="MBW0545411.1"/>
    </source>
</evidence>
<dbReference type="Pfam" id="PF07727">
    <property type="entry name" value="RVT_2"/>
    <property type="match status" value="1"/>
</dbReference>
<protein>
    <recommendedName>
        <fullName evidence="1">Reverse transcriptase Ty1/copia-type domain-containing protein</fullName>
    </recommendedName>
</protein>
<dbReference type="EMBL" id="AVOT02050317">
    <property type="protein sequence ID" value="MBW0545411.1"/>
    <property type="molecule type" value="Genomic_DNA"/>
</dbReference>
<dbReference type="InterPro" id="IPR013103">
    <property type="entry name" value="RVT_2"/>
</dbReference>
<dbReference type="PANTHER" id="PTHR11439:SF483">
    <property type="entry name" value="PEPTIDE SYNTHASE GLIP-LIKE, PUTATIVE (AFU_ORTHOLOGUE AFUA_3G12920)-RELATED"/>
    <property type="match status" value="1"/>
</dbReference>
<feature type="domain" description="Reverse transcriptase Ty1/copia-type" evidence="1">
    <location>
        <begin position="107"/>
        <end position="200"/>
    </location>
</feature>
<reference evidence="2" key="1">
    <citation type="submission" date="2021-03" db="EMBL/GenBank/DDBJ databases">
        <title>Draft genome sequence of rust myrtle Austropuccinia psidii MF-1, a brazilian biotype.</title>
        <authorList>
            <person name="Quecine M.C."/>
            <person name="Pachon D.M.R."/>
            <person name="Bonatelli M.L."/>
            <person name="Correr F.H."/>
            <person name="Franceschini L.M."/>
            <person name="Leite T.F."/>
            <person name="Margarido G.R.A."/>
            <person name="Almeida C.A."/>
            <person name="Ferrarezi J.A."/>
            <person name="Labate C.A."/>
        </authorList>
    </citation>
    <scope>NUCLEOTIDE SEQUENCE</scope>
    <source>
        <strain evidence="2">MF-1</strain>
    </source>
</reference>
<dbReference type="Proteomes" id="UP000765509">
    <property type="component" value="Unassembled WGS sequence"/>
</dbReference>
<dbReference type="OrthoDB" id="3344688at2759"/>
<gene>
    <name evidence="2" type="ORF">O181_085126</name>
</gene>
<evidence type="ECO:0000259" key="1">
    <source>
        <dbReference type="Pfam" id="PF07727"/>
    </source>
</evidence>
<dbReference type="AlphaFoldDB" id="A0A9Q3IJG0"/>
<comment type="caution">
    <text evidence="2">The sequence shown here is derived from an EMBL/GenBank/DDBJ whole genome shotgun (WGS) entry which is preliminary data.</text>
</comment>
<dbReference type="CDD" id="cd09272">
    <property type="entry name" value="RNase_HI_RT_Ty1"/>
    <property type="match status" value="1"/>
</dbReference>
<keyword evidence="3" id="KW-1185">Reference proteome</keyword>